<dbReference type="OrthoDB" id="10261470at2759"/>
<dbReference type="EMBL" id="CM017887">
    <property type="protein sequence ID" value="KAG1371305.1"/>
    <property type="molecule type" value="Genomic_DNA"/>
</dbReference>
<feature type="region of interest" description="Disordered" evidence="1">
    <location>
        <begin position="1"/>
        <end position="22"/>
    </location>
</feature>
<evidence type="ECO:0000256" key="1">
    <source>
        <dbReference type="SAM" id="MobiDB-lite"/>
    </source>
</evidence>
<keyword evidence="4" id="KW-1185">Reference proteome</keyword>
<gene>
    <name evidence="3" type="ORF">COCNU_16G003990</name>
</gene>
<dbReference type="Pfam" id="PF06957">
    <property type="entry name" value="COPI_C"/>
    <property type="match status" value="1"/>
</dbReference>
<reference evidence="3" key="1">
    <citation type="journal article" date="2017" name="Gigascience">
        <title>The genome draft of coconut (Cocos nucifera).</title>
        <authorList>
            <person name="Xiao Y."/>
            <person name="Xu P."/>
            <person name="Fan H."/>
            <person name="Baudouin L."/>
            <person name="Xia W."/>
            <person name="Bocs S."/>
            <person name="Xu J."/>
            <person name="Li Q."/>
            <person name="Guo A."/>
            <person name="Zhou L."/>
            <person name="Li J."/>
            <person name="Wu Y."/>
            <person name="Ma Z."/>
            <person name="Armero A."/>
            <person name="Issali A.E."/>
            <person name="Liu N."/>
            <person name="Peng M."/>
            <person name="Yang Y."/>
        </authorList>
    </citation>
    <scope>NUCLEOTIDE SEQUENCE</scope>
    <source>
        <tissue evidence="3">Spear leaf of Hainan Tall coconut</tissue>
    </source>
</reference>
<protein>
    <submittedName>
        <fullName evidence="3">Putative Coatomer subunit alpha-3</fullName>
    </submittedName>
</protein>
<name>A0A8K0IY42_COCNU</name>
<dbReference type="GO" id="GO:0016192">
    <property type="term" value="P:vesicle-mediated transport"/>
    <property type="evidence" value="ECO:0007669"/>
    <property type="project" value="InterPro"/>
</dbReference>
<evidence type="ECO:0000259" key="2">
    <source>
        <dbReference type="Pfam" id="PF06957"/>
    </source>
</evidence>
<evidence type="ECO:0000313" key="4">
    <source>
        <dbReference type="Proteomes" id="UP000797356"/>
    </source>
</evidence>
<proteinExistence type="predicted"/>
<dbReference type="InterPro" id="IPR010714">
    <property type="entry name" value="Coatomer_asu_C"/>
</dbReference>
<feature type="domain" description="Coatomer alpha subunit C-terminal" evidence="2">
    <location>
        <begin position="47"/>
        <end position="257"/>
    </location>
</feature>
<dbReference type="GO" id="GO:0005198">
    <property type="term" value="F:structural molecule activity"/>
    <property type="evidence" value="ECO:0007669"/>
    <property type="project" value="InterPro"/>
</dbReference>
<comment type="caution">
    <text evidence="3">The sequence shown here is derived from an EMBL/GenBank/DDBJ whole genome shotgun (WGS) entry which is preliminary data.</text>
</comment>
<reference evidence="3" key="2">
    <citation type="submission" date="2019-07" db="EMBL/GenBank/DDBJ databases">
        <authorList>
            <person name="Yang Y."/>
            <person name="Bocs S."/>
            <person name="Baudouin L."/>
        </authorList>
    </citation>
    <scope>NUCLEOTIDE SEQUENCE</scope>
    <source>
        <tissue evidence="3">Spear leaf of Hainan Tall coconut</tissue>
    </source>
</reference>
<dbReference type="GO" id="GO:0030126">
    <property type="term" value="C:COPI vesicle coat"/>
    <property type="evidence" value="ECO:0007669"/>
    <property type="project" value="InterPro"/>
</dbReference>
<accession>A0A8K0IY42</accession>
<dbReference type="AlphaFoldDB" id="A0A8K0IY42"/>
<sequence length="279" mass="30203">MEVADQLAAELGDNVPSLPKRKGCSLLMPPSPLISSGDWPLLRVMGGVFEGGLDYGGRTGHEEEEEATGADWSDNDLELIDAEGATQNGVLDVKYGEANEENDEEGGWNLEELELPPDVDTPKDTGNAPTSFVASTPGIPVSQIWIQKSSLAGEHAAAGNFDTAMRLLSRQLGIKNFALLKPLFMDLYMGSHTYLNAFTSAPVISTAVEKCCSESASASVRGPLALVYMLSQLDEKLKTAYRATTEGKFSEALRFFSISCTLFRLLLWTLGERLMKSKS</sequence>
<evidence type="ECO:0000313" key="3">
    <source>
        <dbReference type="EMBL" id="KAG1371305.1"/>
    </source>
</evidence>
<dbReference type="GO" id="GO:0006886">
    <property type="term" value="P:intracellular protein transport"/>
    <property type="evidence" value="ECO:0007669"/>
    <property type="project" value="InterPro"/>
</dbReference>
<organism evidence="3 4">
    <name type="scientific">Cocos nucifera</name>
    <name type="common">Coconut palm</name>
    <dbReference type="NCBI Taxonomy" id="13894"/>
    <lineage>
        <taxon>Eukaryota</taxon>
        <taxon>Viridiplantae</taxon>
        <taxon>Streptophyta</taxon>
        <taxon>Embryophyta</taxon>
        <taxon>Tracheophyta</taxon>
        <taxon>Spermatophyta</taxon>
        <taxon>Magnoliopsida</taxon>
        <taxon>Liliopsida</taxon>
        <taxon>Arecaceae</taxon>
        <taxon>Arecoideae</taxon>
        <taxon>Cocoseae</taxon>
        <taxon>Attaleinae</taxon>
        <taxon>Cocos</taxon>
    </lineage>
</organism>
<dbReference type="Proteomes" id="UP000797356">
    <property type="component" value="Chromosome 16"/>
</dbReference>